<feature type="domain" description="SPRY" evidence="2">
    <location>
        <begin position="208"/>
        <end position="334"/>
    </location>
</feature>
<proteinExistence type="predicted"/>
<dbReference type="Pfam" id="PF00622">
    <property type="entry name" value="SPRY"/>
    <property type="match status" value="1"/>
</dbReference>
<comment type="caution">
    <text evidence="3">The sequence shown here is derived from an EMBL/GenBank/DDBJ whole genome shotgun (WGS) entry which is preliminary data.</text>
</comment>
<organism evidence="3 4">
    <name type="scientific">Aphanomyces astaci</name>
    <name type="common">Crayfish plague agent</name>
    <dbReference type="NCBI Taxonomy" id="112090"/>
    <lineage>
        <taxon>Eukaryota</taxon>
        <taxon>Sar</taxon>
        <taxon>Stramenopiles</taxon>
        <taxon>Oomycota</taxon>
        <taxon>Saprolegniomycetes</taxon>
        <taxon>Saprolegniales</taxon>
        <taxon>Verrucalvaceae</taxon>
        <taxon>Aphanomyces</taxon>
    </lineage>
</organism>
<protein>
    <recommendedName>
        <fullName evidence="2">SPRY domain-containing protein</fullName>
    </recommendedName>
</protein>
<dbReference type="InterPro" id="IPR013320">
    <property type="entry name" value="ConA-like_dom_sf"/>
</dbReference>
<feature type="compositionally biased region" description="Basic and acidic residues" evidence="1">
    <location>
        <begin position="100"/>
        <end position="123"/>
    </location>
</feature>
<dbReference type="InterPro" id="IPR003877">
    <property type="entry name" value="SPRY_dom"/>
</dbReference>
<sequence>MSSPPRQTSSHGNNTDSLTPKKKKQQLTGGSHANNPTAKGLVREIQAQLASRQGLLAEQREMILAQRASNTKLYSSIMDQLSAMDKQLDAQLAHVKQQRHQHDNYSRNVDKSLRQARATEARDAKRRKPAPPISAPPATSPLVLSTVSHGMAASSPATPSSSSATPVPPKWDVHKCGQFGHLSNLHRTVTLVGDGWNVVVATHPVDAFSVRVSWPATASGAVAVGFTREPNCWKIPVNNPPRSFPYHKTGWFVNVNQGTVSSCNDDEYAKDQSSRRWTFQTGEVLSAAFDFTRDEITFANEGNDDHGTIILDNVRSNALYPAVVSYDTGVQVEFVSM</sequence>
<name>A0A9X8E6K2_APHAT</name>
<dbReference type="Proteomes" id="UP000275652">
    <property type="component" value="Unassembled WGS sequence"/>
</dbReference>
<feature type="compositionally biased region" description="Polar residues" evidence="1">
    <location>
        <begin position="1"/>
        <end position="18"/>
    </location>
</feature>
<feature type="region of interest" description="Disordered" evidence="1">
    <location>
        <begin position="1"/>
        <end position="40"/>
    </location>
</feature>
<evidence type="ECO:0000256" key="1">
    <source>
        <dbReference type="SAM" id="MobiDB-lite"/>
    </source>
</evidence>
<dbReference type="InterPro" id="IPR043136">
    <property type="entry name" value="B30.2/SPRY_sf"/>
</dbReference>
<evidence type="ECO:0000259" key="2">
    <source>
        <dbReference type="Pfam" id="PF00622"/>
    </source>
</evidence>
<feature type="region of interest" description="Disordered" evidence="1">
    <location>
        <begin position="92"/>
        <end position="169"/>
    </location>
</feature>
<dbReference type="EMBL" id="QUTI01017803">
    <property type="protein sequence ID" value="RLO10530.1"/>
    <property type="molecule type" value="Genomic_DNA"/>
</dbReference>
<evidence type="ECO:0000313" key="4">
    <source>
        <dbReference type="Proteomes" id="UP000275652"/>
    </source>
</evidence>
<evidence type="ECO:0000313" key="3">
    <source>
        <dbReference type="EMBL" id="RLO10530.1"/>
    </source>
</evidence>
<feature type="compositionally biased region" description="Polar residues" evidence="1">
    <location>
        <begin position="26"/>
        <end position="37"/>
    </location>
</feature>
<reference evidence="3 4" key="1">
    <citation type="journal article" date="2018" name="J. Invertebr. Pathol.">
        <title>New genotyping method for the causative agent of crayfish plague (Aphanomyces astaci) based on whole genome data.</title>
        <authorList>
            <person name="Minardi D."/>
            <person name="Studholme D.J."/>
            <person name="van der Giezen M."/>
            <person name="Pretto T."/>
            <person name="Oidtmann B."/>
        </authorList>
    </citation>
    <scope>NUCLEOTIDE SEQUENCE [LARGE SCALE GENOMIC DNA]</scope>
    <source>
        <strain evidence="3 4">KB13</strain>
    </source>
</reference>
<gene>
    <name evidence="3" type="ORF">DYB28_002713</name>
</gene>
<accession>A0A9X8E6K2</accession>
<dbReference type="SUPFAM" id="SSF49899">
    <property type="entry name" value="Concanavalin A-like lectins/glucanases"/>
    <property type="match status" value="1"/>
</dbReference>
<dbReference type="Gene3D" id="2.60.120.920">
    <property type="match status" value="1"/>
</dbReference>
<dbReference type="AlphaFoldDB" id="A0A9X8E6K2"/>
<feature type="compositionally biased region" description="Low complexity" evidence="1">
    <location>
        <begin position="152"/>
        <end position="165"/>
    </location>
</feature>
<feature type="compositionally biased region" description="Pro residues" evidence="1">
    <location>
        <begin position="130"/>
        <end position="139"/>
    </location>
</feature>